<evidence type="ECO:0000313" key="1">
    <source>
        <dbReference type="EMBL" id="MEV0361622.1"/>
    </source>
</evidence>
<dbReference type="CDD" id="cd00093">
    <property type="entry name" value="HTH_XRE"/>
    <property type="match status" value="1"/>
</dbReference>
<organism evidence="1 2">
    <name type="scientific">Nocardia fusca</name>
    <dbReference type="NCBI Taxonomy" id="941183"/>
    <lineage>
        <taxon>Bacteria</taxon>
        <taxon>Bacillati</taxon>
        <taxon>Actinomycetota</taxon>
        <taxon>Actinomycetes</taxon>
        <taxon>Mycobacteriales</taxon>
        <taxon>Nocardiaceae</taxon>
        <taxon>Nocardia</taxon>
    </lineage>
</organism>
<comment type="caution">
    <text evidence="1">The sequence shown here is derived from an EMBL/GenBank/DDBJ whole genome shotgun (WGS) entry which is preliminary data.</text>
</comment>
<proteinExistence type="predicted"/>
<dbReference type="RefSeq" id="WP_357972701.1">
    <property type="nucleotide sequence ID" value="NZ_JBFAIH010000001.1"/>
</dbReference>
<reference evidence="1 2" key="1">
    <citation type="submission" date="2024-06" db="EMBL/GenBank/DDBJ databases">
        <title>The Natural Products Discovery Center: Release of the First 8490 Sequenced Strains for Exploring Actinobacteria Biosynthetic Diversity.</title>
        <authorList>
            <person name="Kalkreuter E."/>
            <person name="Kautsar S.A."/>
            <person name="Yang D."/>
            <person name="Bader C.D."/>
            <person name="Teijaro C.N."/>
            <person name="Fluegel L."/>
            <person name="Davis C.M."/>
            <person name="Simpson J.R."/>
            <person name="Lauterbach L."/>
            <person name="Steele A.D."/>
            <person name="Gui C."/>
            <person name="Meng S."/>
            <person name="Li G."/>
            <person name="Viehrig K."/>
            <person name="Ye F."/>
            <person name="Su P."/>
            <person name="Kiefer A.F."/>
            <person name="Nichols A."/>
            <person name="Cepeda A.J."/>
            <person name="Yan W."/>
            <person name="Fan B."/>
            <person name="Jiang Y."/>
            <person name="Adhikari A."/>
            <person name="Zheng C.-J."/>
            <person name="Schuster L."/>
            <person name="Cowan T.M."/>
            <person name="Smanski M.J."/>
            <person name="Chevrette M.G."/>
            <person name="De Carvalho L.P.S."/>
            <person name="Shen B."/>
        </authorList>
    </citation>
    <scope>NUCLEOTIDE SEQUENCE [LARGE SCALE GENOMIC DNA]</scope>
    <source>
        <strain evidence="1 2">NPDC050671</strain>
    </source>
</reference>
<dbReference type="EMBL" id="JBFAIH010000001">
    <property type="protein sequence ID" value="MEV0361622.1"/>
    <property type="molecule type" value="Genomic_DNA"/>
</dbReference>
<evidence type="ECO:0000313" key="2">
    <source>
        <dbReference type="Proteomes" id="UP001551658"/>
    </source>
</evidence>
<dbReference type="InterPro" id="IPR001387">
    <property type="entry name" value="Cro/C1-type_HTH"/>
</dbReference>
<keyword evidence="2" id="KW-1185">Reference proteome</keyword>
<protein>
    <submittedName>
        <fullName evidence="1">Helix-turn-helix transcriptional regulator</fullName>
    </submittedName>
</protein>
<name>A0ABV3F1Q2_9NOCA</name>
<gene>
    <name evidence="1" type="ORF">AB0H72_02865</name>
</gene>
<sequence>MAFGEELRVARQQRGWSHSRLIRALKDEAERQGLAIMGDASLKTALSRWENNRNVPDRIYRRLLGAVLGLPDAEDIAVRTSVYEQDIERAIDLLEVLTRWDHEDQPVFSPTTVLVDSDRVISGYLFARSHSVNDFRPQIASYVTEPEPVASRIRAAAGGMMNADFEQGGGHVRPGLIQYFRHSVAPELCVDRPDGQRRALFGAAAEVAQLLGWSAYDAGRQAVATRYFTLGLRLADEACDQMMGARLLANLSHQYNALGKYQQALTVSRAAQAALRGRGTARVETMCVMMEVRALASMGDERGAALAIGHAERLFDRGADEEPAWISYYDAAEFSGDLAHAFRDLGAVKNSREFASAALTPATPRRTRAFIQIVDAEAAMRTGDIEEAAHLAAAALSSVGILQSERYLRYLRRFSATGPVLNHPVMAEFVRELRDRKVLTDRASIRT</sequence>
<dbReference type="Proteomes" id="UP001551658">
    <property type="component" value="Unassembled WGS sequence"/>
</dbReference>
<accession>A0ABV3F1Q2</accession>